<dbReference type="Proteomes" id="UP000255283">
    <property type="component" value="Unassembled WGS sequence"/>
</dbReference>
<evidence type="ECO:0000313" key="7">
    <source>
        <dbReference type="EMBL" id="SUB96684.1"/>
    </source>
</evidence>
<protein>
    <submittedName>
        <fullName evidence="7">Polysaccharide biosynthesis protein</fullName>
    </submittedName>
</protein>
<keyword evidence="2" id="KW-1003">Cell membrane</keyword>
<keyword evidence="3 6" id="KW-0812">Transmembrane</keyword>
<feature type="transmembrane region" description="Helical" evidence="6">
    <location>
        <begin position="422"/>
        <end position="442"/>
    </location>
</feature>
<feature type="transmembrane region" description="Helical" evidence="6">
    <location>
        <begin position="105"/>
        <end position="129"/>
    </location>
</feature>
<feature type="transmembrane region" description="Helical" evidence="6">
    <location>
        <begin position="397"/>
        <end position="416"/>
    </location>
</feature>
<dbReference type="PANTHER" id="PTHR30250:SF11">
    <property type="entry name" value="O-ANTIGEN TRANSPORTER-RELATED"/>
    <property type="match status" value="1"/>
</dbReference>
<keyword evidence="4 6" id="KW-1133">Transmembrane helix</keyword>
<feature type="transmembrane region" description="Helical" evidence="6">
    <location>
        <begin position="181"/>
        <end position="199"/>
    </location>
</feature>
<feature type="transmembrane region" description="Helical" evidence="6">
    <location>
        <begin position="205"/>
        <end position="230"/>
    </location>
</feature>
<feature type="transmembrane region" description="Helical" evidence="6">
    <location>
        <begin position="62"/>
        <end position="84"/>
    </location>
</feature>
<evidence type="ECO:0000256" key="4">
    <source>
        <dbReference type="ARBA" id="ARBA00022989"/>
    </source>
</evidence>
<evidence type="ECO:0000256" key="6">
    <source>
        <dbReference type="SAM" id="Phobius"/>
    </source>
</evidence>
<dbReference type="PANTHER" id="PTHR30250">
    <property type="entry name" value="PST FAMILY PREDICTED COLANIC ACID TRANSPORTER"/>
    <property type="match status" value="1"/>
</dbReference>
<dbReference type="AlphaFoldDB" id="A0AAQ1UP13"/>
<accession>A0AAQ1UP13</accession>
<sequence>MHLFLYLRNFSILSTKLLKSGNKRSENLKKNIAGSLVVKGFNIIIQFLLVPITLHYLDANVYGIWLTLSSIVLWIGFFDVGFTLGLKNKLAEAIAKGDFIKGKKLVSTTYITLSVIFIPLCIILEFIVPHVDWSSFLNVPQIYNHQITLVMHILILCVSIQMVANTIGAVVAAFQKVAISNSFTVIGNFISLIIVYILTKTTTPSMLYLSLTVSFAPVFVMIVASLFLYNRNLRTIRPSMRCFDKTFIREILGLGIKFFIINIQVVVMYQSTNILISNISSSLDVTSYNIAYKYITSAMMILANIMSPFWPAFTEAYTKQDFKWMNNIFRKLSKLYSLICISIIVMVLVSPFVYSIWIGDSKLVPWKMTISIGIYSIVESWFYIIAYLINGIGTVKLQSIISPVGMLVHIPLSLFLGQYIGAIGVVASMTMLALIYNLVFTIQLQKILKGKATDIWLK</sequence>
<feature type="transmembrane region" description="Helical" evidence="6">
    <location>
        <begin position="335"/>
        <end position="358"/>
    </location>
</feature>
<evidence type="ECO:0000256" key="1">
    <source>
        <dbReference type="ARBA" id="ARBA00004651"/>
    </source>
</evidence>
<dbReference type="EMBL" id="UGTJ01000002">
    <property type="protein sequence ID" value="SUB96684.1"/>
    <property type="molecule type" value="Genomic_DNA"/>
</dbReference>
<keyword evidence="5 6" id="KW-0472">Membrane</keyword>
<reference evidence="7 8" key="1">
    <citation type="submission" date="2018-06" db="EMBL/GenBank/DDBJ databases">
        <authorList>
            <consortium name="Pathogen Informatics"/>
            <person name="Doyle S."/>
        </authorList>
    </citation>
    <scope>NUCLEOTIDE SEQUENCE [LARGE SCALE GENOMIC DNA]</scope>
    <source>
        <strain evidence="7 8">NCTC13063</strain>
    </source>
</reference>
<dbReference type="RefSeq" id="WP_115154339.1">
    <property type="nucleotide sequence ID" value="NZ_DBFWLE010000019.1"/>
</dbReference>
<evidence type="ECO:0000256" key="2">
    <source>
        <dbReference type="ARBA" id="ARBA00022475"/>
    </source>
</evidence>
<dbReference type="GO" id="GO:0005886">
    <property type="term" value="C:plasma membrane"/>
    <property type="evidence" value="ECO:0007669"/>
    <property type="project" value="UniProtKB-SubCell"/>
</dbReference>
<dbReference type="InterPro" id="IPR002797">
    <property type="entry name" value="Polysacc_synth"/>
</dbReference>
<name>A0AAQ1UP13_9BACT</name>
<feature type="transmembrane region" description="Helical" evidence="6">
    <location>
        <begin position="251"/>
        <end position="271"/>
    </location>
</feature>
<dbReference type="InterPro" id="IPR050833">
    <property type="entry name" value="Poly_Biosynth_Transport"/>
</dbReference>
<feature type="transmembrane region" description="Helical" evidence="6">
    <location>
        <begin position="291"/>
        <end position="314"/>
    </location>
</feature>
<comment type="subcellular location">
    <subcellularLocation>
        <location evidence="1">Cell membrane</location>
        <topology evidence="1">Multi-pass membrane protein</topology>
    </subcellularLocation>
</comment>
<evidence type="ECO:0000313" key="8">
    <source>
        <dbReference type="Proteomes" id="UP000255283"/>
    </source>
</evidence>
<organism evidence="7 8">
    <name type="scientific">Segatella buccae</name>
    <dbReference type="NCBI Taxonomy" id="28126"/>
    <lineage>
        <taxon>Bacteria</taxon>
        <taxon>Pseudomonadati</taxon>
        <taxon>Bacteroidota</taxon>
        <taxon>Bacteroidia</taxon>
        <taxon>Bacteroidales</taxon>
        <taxon>Prevotellaceae</taxon>
        <taxon>Segatella</taxon>
    </lineage>
</organism>
<dbReference type="Pfam" id="PF01943">
    <property type="entry name" value="Polysacc_synt"/>
    <property type="match status" value="1"/>
</dbReference>
<evidence type="ECO:0000256" key="5">
    <source>
        <dbReference type="ARBA" id="ARBA00023136"/>
    </source>
</evidence>
<feature type="transmembrane region" description="Helical" evidence="6">
    <location>
        <begin position="370"/>
        <end position="390"/>
    </location>
</feature>
<comment type="caution">
    <text evidence="7">The sequence shown here is derived from an EMBL/GenBank/DDBJ whole genome shotgun (WGS) entry which is preliminary data.</text>
</comment>
<proteinExistence type="predicted"/>
<feature type="transmembrane region" description="Helical" evidence="6">
    <location>
        <begin position="149"/>
        <end position="174"/>
    </location>
</feature>
<feature type="transmembrane region" description="Helical" evidence="6">
    <location>
        <begin position="32"/>
        <end position="56"/>
    </location>
</feature>
<gene>
    <name evidence="7" type="ORF">NCTC13063_02455</name>
</gene>
<evidence type="ECO:0000256" key="3">
    <source>
        <dbReference type="ARBA" id="ARBA00022692"/>
    </source>
</evidence>